<evidence type="ECO:0000259" key="1">
    <source>
        <dbReference type="PROSITE" id="PS50878"/>
    </source>
</evidence>
<dbReference type="Pfam" id="PF00078">
    <property type="entry name" value="RVT_1"/>
    <property type="match status" value="1"/>
</dbReference>
<dbReference type="PANTHER" id="PTHR33332">
    <property type="entry name" value="REVERSE TRANSCRIPTASE DOMAIN-CONTAINING PROTEIN"/>
    <property type="match status" value="1"/>
</dbReference>
<accession>A0ABQ8TNC3</accession>
<evidence type="ECO:0000313" key="3">
    <source>
        <dbReference type="Proteomes" id="UP001148838"/>
    </source>
</evidence>
<protein>
    <recommendedName>
        <fullName evidence="1">Reverse transcriptase domain-containing protein</fullName>
    </recommendedName>
</protein>
<name>A0ABQ8TNC3_PERAM</name>
<evidence type="ECO:0000313" key="2">
    <source>
        <dbReference type="EMBL" id="KAJ4446880.1"/>
    </source>
</evidence>
<gene>
    <name evidence="2" type="ORF">ANN_13580</name>
</gene>
<dbReference type="SUPFAM" id="SSF56672">
    <property type="entry name" value="DNA/RNA polymerases"/>
    <property type="match status" value="1"/>
</dbReference>
<dbReference type="EMBL" id="JAJSOF020000009">
    <property type="protein sequence ID" value="KAJ4446880.1"/>
    <property type="molecule type" value="Genomic_DNA"/>
</dbReference>
<organism evidence="2 3">
    <name type="scientific">Periplaneta americana</name>
    <name type="common">American cockroach</name>
    <name type="synonym">Blatta americana</name>
    <dbReference type="NCBI Taxonomy" id="6978"/>
    <lineage>
        <taxon>Eukaryota</taxon>
        <taxon>Metazoa</taxon>
        <taxon>Ecdysozoa</taxon>
        <taxon>Arthropoda</taxon>
        <taxon>Hexapoda</taxon>
        <taxon>Insecta</taxon>
        <taxon>Pterygota</taxon>
        <taxon>Neoptera</taxon>
        <taxon>Polyneoptera</taxon>
        <taxon>Dictyoptera</taxon>
        <taxon>Blattodea</taxon>
        <taxon>Blattoidea</taxon>
        <taxon>Blattidae</taxon>
        <taxon>Blattinae</taxon>
        <taxon>Periplaneta</taxon>
    </lineage>
</organism>
<dbReference type="InterPro" id="IPR000477">
    <property type="entry name" value="RT_dom"/>
</dbReference>
<proteinExistence type="predicted"/>
<reference evidence="2 3" key="1">
    <citation type="journal article" date="2022" name="Allergy">
        <title>Genome assembly and annotation of Periplaneta americana reveal a comprehensive cockroach allergen profile.</title>
        <authorList>
            <person name="Wang L."/>
            <person name="Xiong Q."/>
            <person name="Saelim N."/>
            <person name="Wang L."/>
            <person name="Nong W."/>
            <person name="Wan A.T."/>
            <person name="Shi M."/>
            <person name="Liu X."/>
            <person name="Cao Q."/>
            <person name="Hui J.H.L."/>
            <person name="Sookrung N."/>
            <person name="Leung T.F."/>
            <person name="Tungtrongchitr A."/>
            <person name="Tsui S.K.W."/>
        </authorList>
    </citation>
    <scope>NUCLEOTIDE SEQUENCE [LARGE SCALE GENOMIC DNA]</scope>
    <source>
        <strain evidence="2">PWHHKU_190912</strain>
    </source>
</reference>
<feature type="domain" description="Reverse transcriptase" evidence="1">
    <location>
        <begin position="381"/>
        <end position="653"/>
    </location>
</feature>
<dbReference type="Proteomes" id="UP001148838">
    <property type="component" value="Unassembled WGS sequence"/>
</dbReference>
<dbReference type="PROSITE" id="PS50878">
    <property type="entry name" value="RT_POL"/>
    <property type="match status" value="1"/>
</dbReference>
<keyword evidence="3" id="KW-1185">Reference proteome</keyword>
<sequence length="676" mass="78525">MGESINAYRVLVGRAEGKRPLGRPKRRWEDNIKIDLREVGYDDRDWINLAQDRMAGLCEGGNEPPGSLKAEVEKFKYLGATVTNINDTREEIKRRMNMRNACYYSVEKLLSFSLSQKRRLRWAGHVARMGESINAYRVLVGRPEGKRALVRPRRRWEDNIKMDLREVGYDGRDWINLIQDRDQWRAYVRAAMNFRVPLKARDGVTGEWRKLHNTELHALYSSPDIIRNIKSRRLRWAGHVARMGESRNAYRVLDPREKTFEEAETKKILPPILLETFVFREIHCDDTPLAGQGQIQMERSLTPVSKRVGVGEGRKQEKCTAIIASHNMLVSHIFATGVLNVRVLVGRPEGKRPLERPRRRWEDNIKMDLREVGYDDREWINLAQDRDRWWAYVRAAMNLRVKTPTTPNDYRPISILPTLSKALERIVHRQLIDYLHRYELLDTHQLGFRTRHGTATALLEVTEDIRKTMDERKITILTLLDFNKAFDTVNIDLLTRKLRLLQLSESTVSWFSSYLSERQQCVSIGSRTSSWRIVDSGIPQGSVLSPLLFTIYVNDIPSTLLHCKHLLYADDLQIYIHTTPDSLNDAIHNLNEDLQSISAWARKFGLALNARKSQAILVGHQRLLCNITPALPVKLNDTIIPFASCVRNLGVYFDTHLNWNYQVTHIIKKFFPYYIP</sequence>
<dbReference type="CDD" id="cd01650">
    <property type="entry name" value="RT_nLTR_like"/>
    <property type="match status" value="1"/>
</dbReference>
<comment type="caution">
    <text evidence="2">The sequence shown here is derived from an EMBL/GenBank/DDBJ whole genome shotgun (WGS) entry which is preliminary data.</text>
</comment>
<dbReference type="InterPro" id="IPR043502">
    <property type="entry name" value="DNA/RNA_pol_sf"/>
</dbReference>